<dbReference type="RefSeq" id="WP_073298653.1">
    <property type="nucleotide sequence ID" value="NZ_FQUF01000041.1"/>
</dbReference>
<dbReference type="Gene3D" id="3.30.1490.190">
    <property type="match status" value="1"/>
</dbReference>
<proteinExistence type="inferred from homology"/>
<keyword evidence="15" id="KW-1185">Reference proteome</keyword>
<keyword evidence="10" id="KW-0464">Manganese</keyword>
<dbReference type="GO" id="GO:0005737">
    <property type="term" value="C:cytoplasm"/>
    <property type="evidence" value="ECO:0007669"/>
    <property type="project" value="UniProtKB-SubCell"/>
</dbReference>
<evidence type="ECO:0000256" key="12">
    <source>
        <dbReference type="PIRSR" id="PIRSR602481-1"/>
    </source>
</evidence>
<reference evidence="14 15" key="1">
    <citation type="submission" date="2016-11" db="EMBL/GenBank/DDBJ databases">
        <authorList>
            <person name="Jaros S."/>
            <person name="Januszkiewicz K."/>
            <person name="Wedrychowicz H."/>
        </authorList>
    </citation>
    <scope>NUCLEOTIDE SEQUENCE [LARGE SCALE GENOMIC DNA]</scope>
    <source>
        <strain evidence="14 15">DSM 15692</strain>
    </source>
</reference>
<evidence type="ECO:0000256" key="3">
    <source>
        <dbReference type="ARBA" id="ARBA00022490"/>
    </source>
</evidence>
<dbReference type="GO" id="GO:0000976">
    <property type="term" value="F:transcription cis-regulatory region binding"/>
    <property type="evidence" value="ECO:0007669"/>
    <property type="project" value="TreeGrafter"/>
</dbReference>
<protein>
    <submittedName>
        <fullName evidence="14">Fur family transcriptional regulator, peroxide stress response regulator</fullName>
    </submittedName>
</protein>
<comment type="subcellular location">
    <subcellularLocation>
        <location evidence="1">Cytoplasm</location>
    </subcellularLocation>
</comment>
<feature type="binding site" evidence="13">
    <location>
        <position position="130"/>
    </location>
    <ligand>
        <name>Fe cation</name>
        <dbReference type="ChEBI" id="CHEBI:24875"/>
    </ligand>
</feature>
<keyword evidence="8" id="KW-0238">DNA-binding</keyword>
<dbReference type="GO" id="GO:0003700">
    <property type="term" value="F:DNA-binding transcription factor activity"/>
    <property type="evidence" value="ECO:0007669"/>
    <property type="project" value="InterPro"/>
</dbReference>
<accession>A0A1M4ZLI6</accession>
<dbReference type="STRING" id="1121025.SAMN02745249_01996"/>
<dbReference type="InterPro" id="IPR043135">
    <property type="entry name" value="Fur_C"/>
</dbReference>
<dbReference type="InterPro" id="IPR036390">
    <property type="entry name" value="WH_DNA-bd_sf"/>
</dbReference>
<dbReference type="Pfam" id="PF01475">
    <property type="entry name" value="FUR"/>
    <property type="match status" value="1"/>
</dbReference>
<dbReference type="InterPro" id="IPR036388">
    <property type="entry name" value="WH-like_DNA-bd_sf"/>
</dbReference>
<comment type="similarity">
    <text evidence="2">Belongs to the Fur family.</text>
</comment>
<evidence type="ECO:0000256" key="13">
    <source>
        <dbReference type="PIRSR" id="PIRSR602481-2"/>
    </source>
</evidence>
<dbReference type="PANTHER" id="PTHR33202:SF8">
    <property type="entry name" value="PEROXIDE-RESPONSIVE REPRESSOR PERR"/>
    <property type="match status" value="1"/>
</dbReference>
<evidence type="ECO:0000256" key="10">
    <source>
        <dbReference type="ARBA" id="ARBA00023211"/>
    </source>
</evidence>
<dbReference type="EMBL" id="FQUF01000041">
    <property type="protein sequence ID" value="SHF18864.1"/>
    <property type="molecule type" value="Genomic_DNA"/>
</dbReference>
<gene>
    <name evidence="14" type="ORF">SAMN02745249_01996</name>
</gene>
<dbReference type="SUPFAM" id="SSF46785">
    <property type="entry name" value="Winged helix' DNA-binding domain"/>
    <property type="match status" value="1"/>
</dbReference>
<dbReference type="GO" id="GO:0008270">
    <property type="term" value="F:zinc ion binding"/>
    <property type="evidence" value="ECO:0007669"/>
    <property type="project" value="TreeGrafter"/>
</dbReference>
<keyword evidence="3" id="KW-0963">Cytoplasm</keyword>
<evidence type="ECO:0000256" key="5">
    <source>
        <dbReference type="ARBA" id="ARBA00022723"/>
    </source>
</evidence>
<organism evidence="14 15">
    <name type="scientific">Atopostipes suicloacalis DSM 15692</name>
    <dbReference type="NCBI Taxonomy" id="1121025"/>
    <lineage>
        <taxon>Bacteria</taxon>
        <taxon>Bacillati</taxon>
        <taxon>Bacillota</taxon>
        <taxon>Bacilli</taxon>
        <taxon>Lactobacillales</taxon>
        <taxon>Carnobacteriaceae</taxon>
        <taxon>Atopostipes</taxon>
    </lineage>
</organism>
<dbReference type="GO" id="GO:1900376">
    <property type="term" value="P:regulation of secondary metabolite biosynthetic process"/>
    <property type="evidence" value="ECO:0007669"/>
    <property type="project" value="TreeGrafter"/>
</dbReference>
<name>A0A1M4ZLI6_9LACT</name>
<sequence>MNDLEAKIEKYVKTLRENDIRMTSQRYAILNNLASEDKHPTANEIYEDLKDEFPNMSVATVYNNLNFFMQAGIVKELPFGDGSSRFDLTDTQHYHVICNNCGKVVDFNYPGLAEVEKVVESITNFKVDGHSFKVTGLCEDCQKLNL</sequence>
<evidence type="ECO:0000256" key="11">
    <source>
        <dbReference type="ARBA" id="ARBA00058667"/>
    </source>
</evidence>
<dbReference type="Proteomes" id="UP000184128">
    <property type="component" value="Unassembled WGS sequence"/>
</dbReference>
<dbReference type="FunFam" id="1.10.10.10:FF:000007">
    <property type="entry name" value="Ferric uptake regulation protein"/>
    <property type="match status" value="1"/>
</dbReference>
<evidence type="ECO:0000256" key="4">
    <source>
        <dbReference type="ARBA" id="ARBA00022491"/>
    </source>
</evidence>
<evidence type="ECO:0000256" key="1">
    <source>
        <dbReference type="ARBA" id="ARBA00004496"/>
    </source>
</evidence>
<feature type="binding site" evidence="12">
    <location>
        <position position="138"/>
    </location>
    <ligand>
        <name>Zn(2+)</name>
        <dbReference type="ChEBI" id="CHEBI:29105"/>
    </ligand>
</feature>
<evidence type="ECO:0000313" key="15">
    <source>
        <dbReference type="Proteomes" id="UP000184128"/>
    </source>
</evidence>
<evidence type="ECO:0000256" key="8">
    <source>
        <dbReference type="ARBA" id="ARBA00023125"/>
    </source>
</evidence>
<evidence type="ECO:0000256" key="7">
    <source>
        <dbReference type="ARBA" id="ARBA00023015"/>
    </source>
</evidence>
<evidence type="ECO:0000256" key="2">
    <source>
        <dbReference type="ARBA" id="ARBA00007957"/>
    </source>
</evidence>
<dbReference type="GO" id="GO:0045892">
    <property type="term" value="P:negative regulation of DNA-templated transcription"/>
    <property type="evidence" value="ECO:0007669"/>
    <property type="project" value="TreeGrafter"/>
</dbReference>
<dbReference type="CDD" id="cd07153">
    <property type="entry name" value="Fur_like"/>
    <property type="match status" value="1"/>
</dbReference>
<evidence type="ECO:0000256" key="9">
    <source>
        <dbReference type="ARBA" id="ARBA00023163"/>
    </source>
</evidence>
<dbReference type="Gene3D" id="1.10.10.10">
    <property type="entry name" value="Winged helix-like DNA-binding domain superfamily/Winged helix DNA-binding domain"/>
    <property type="match status" value="1"/>
</dbReference>
<dbReference type="PANTHER" id="PTHR33202">
    <property type="entry name" value="ZINC UPTAKE REGULATION PROTEIN"/>
    <property type="match status" value="1"/>
</dbReference>
<keyword evidence="9" id="KW-0804">Transcription</keyword>
<feature type="binding site" evidence="12">
    <location>
        <position position="101"/>
    </location>
    <ligand>
        <name>Zn(2+)</name>
        <dbReference type="ChEBI" id="CHEBI:29105"/>
    </ligand>
</feature>
<comment type="cofactor">
    <cofactor evidence="12">
        <name>Zn(2+)</name>
        <dbReference type="ChEBI" id="CHEBI:29105"/>
    </cofactor>
    <text evidence="12">Binds 1 zinc ion per subunit.</text>
</comment>
<comment type="cofactor">
    <cofactor evidence="13">
        <name>Mn(2+)</name>
        <dbReference type="ChEBI" id="CHEBI:29035"/>
    </cofactor>
    <cofactor evidence="13">
        <name>Fe(2+)</name>
        <dbReference type="ChEBI" id="CHEBI:29033"/>
    </cofactor>
    <text evidence="13">Binds 1 Mn(2+) or Fe(2+) ion per subunit.</text>
</comment>
<keyword evidence="7" id="KW-0805">Transcription regulation</keyword>
<evidence type="ECO:0000313" key="14">
    <source>
        <dbReference type="EMBL" id="SHF18864.1"/>
    </source>
</evidence>
<keyword evidence="13" id="KW-0408">Iron</keyword>
<keyword evidence="5 12" id="KW-0479">Metal-binding</keyword>
<comment type="function">
    <text evidence="11">Manganese-dependent repressor that controls a regulon of oxidative stress resistance and iron-storage proteins. May act as a hydrogen peroxide and organic hydroperoxide sensor.</text>
</comment>
<evidence type="ECO:0000256" key="6">
    <source>
        <dbReference type="ARBA" id="ARBA00022833"/>
    </source>
</evidence>
<dbReference type="FunFam" id="3.30.1490.190:FF:000003">
    <property type="entry name" value="Fur family transcriptional regulator"/>
    <property type="match status" value="1"/>
</dbReference>
<feature type="binding site" evidence="12">
    <location>
        <position position="141"/>
    </location>
    <ligand>
        <name>Zn(2+)</name>
        <dbReference type="ChEBI" id="CHEBI:29105"/>
    </ligand>
</feature>
<keyword evidence="6 12" id="KW-0862">Zinc</keyword>
<dbReference type="AlphaFoldDB" id="A0A1M4ZLI6"/>
<keyword evidence="4" id="KW-0678">Repressor</keyword>
<feature type="binding site" evidence="12">
    <location>
        <position position="98"/>
    </location>
    <ligand>
        <name>Zn(2+)</name>
        <dbReference type="ChEBI" id="CHEBI:29105"/>
    </ligand>
</feature>
<dbReference type="OrthoDB" id="8659436at2"/>
<dbReference type="InterPro" id="IPR002481">
    <property type="entry name" value="FUR"/>
</dbReference>